<dbReference type="RefSeq" id="XP_005103472.1">
    <property type="nucleotide sequence ID" value="XM_005103415.3"/>
</dbReference>
<evidence type="ECO:0000256" key="2">
    <source>
        <dbReference type="ARBA" id="ARBA00022723"/>
    </source>
</evidence>
<evidence type="ECO:0000256" key="1">
    <source>
        <dbReference type="ARBA" id="ARBA00004123"/>
    </source>
</evidence>
<sequence length="242" mass="27840">MAQSLSDKRQEMYKCRTPPWKDVYRQRCKDRLKQNRERVLALRRMLNTHKDSEFKSEVIDPCEDPAEEQLDIRDIMAAEWSQLQAERLATGDAGISDDKFFDIEGANIHDMISWFEEIQEELKLEEQQLLNQQDLCDEYVKREEEELCTSLKSLSTLDVICPLCERNSLLENKGVIVCKCGLRINTEQDGITLKNVQESLEAGANEHSAVCGSKPVFSLDEKFGTSTLTMSCQDCDFLFIVI</sequence>
<gene>
    <name evidence="9 10" type="primary">LOC101860831</name>
</gene>
<proteinExistence type="predicted"/>
<dbReference type="Pfam" id="PF14766">
    <property type="entry name" value="RPA_interact_N"/>
    <property type="match status" value="1"/>
</dbReference>
<evidence type="ECO:0000313" key="8">
    <source>
        <dbReference type="Proteomes" id="UP000694888"/>
    </source>
</evidence>
<dbReference type="PANTHER" id="PTHR31742:SF1">
    <property type="entry name" value="RPA-INTERACTING PROTEIN"/>
    <property type="match status" value="1"/>
</dbReference>
<evidence type="ECO:0000256" key="4">
    <source>
        <dbReference type="ARBA" id="ARBA00022833"/>
    </source>
</evidence>
<dbReference type="Pfam" id="PF14768">
    <property type="entry name" value="RPA_interact_C"/>
    <property type="match status" value="1"/>
</dbReference>
<dbReference type="Proteomes" id="UP000694888">
    <property type="component" value="Unplaced"/>
</dbReference>
<dbReference type="InterPro" id="IPR028158">
    <property type="entry name" value="RPA_interact_N_dom"/>
</dbReference>
<evidence type="ECO:0000313" key="10">
    <source>
        <dbReference type="RefSeq" id="XP_005103472.1"/>
    </source>
</evidence>
<keyword evidence="2" id="KW-0479">Metal-binding</keyword>
<dbReference type="GeneID" id="101860831"/>
<feature type="domain" description="RPA-interacting protein N-terminal" evidence="6">
    <location>
        <begin position="9"/>
        <end position="44"/>
    </location>
</feature>
<evidence type="ECO:0000256" key="5">
    <source>
        <dbReference type="ARBA" id="ARBA00023242"/>
    </source>
</evidence>
<name>A0ABM0JWW8_APLCA</name>
<evidence type="ECO:0000259" key="6">
    <source>
        <dbReference type="Pfam" id="PF14766"/>
    </source>
</evidence>
<dbReference type="PANTHER" id="PTHR31742">
    <property type="entry name" value="RPA-INTERACTING PROTEIN RPAIN"/>
    <property type="match status" value="1"/>
</dbReference>
<reference evidence="9 10" key="1">
    <citation type="submission" date="2025-05" db="UniProtKB">
        <authorList>
            <consortium name="RefSeq"/>
        </authorList>
    </citation>
    <scope>IDENTIFICATION</scope>
</reference>
<keyword evidence="4" id="KW-0862">Zinc</keyword>
<accession>A0ABM0JWW8</accession>
<protein>
    <submittedName>
        <fullName evidence="9 10">RPA-interacting protein A</fullName>
    </submittedName>
</protein>
<dbReference type="RefSeq" id="XP_005103470.1">
    <property type="nucleotide sequence ID" value="XM_005103413.3"/>
</dbReference>
<feature type="domain" description="RPA-interacting protein C-terminal" evidence="7">
    <location>
        <begin position="160"/>
        <end position="239"/>
    </location>
</feature>
<evidence type="ECO:0000313" key="9">
    <source>
        <dbReference type="RefSeq" id="XP_005103470.1"/>
    </source>
</evidence>
<dbReference type="InterPro" id="IPR028159">
    <property type="entry name" value="RPA_interact_C_dom"/>
</dbReference>
<evidence type="ECO:0000256" key="3">
    <source>
        <dbReference type="ARBA" id="ARBA00022771"/>
    </source>
</evidence>
<evidence type="ECO:0000259" key="7">
    <source>
        <dbReference type="Pfam" id="PF14768"/>
    </source>
</evidence>
<organism evidence="8 9">
    <name type="scientific">Aplysia californica</name>
    <name type="common">California sea hare</name>
    <dbReference type="NCBI Taxonomy" id="6500"/>
    <lineage>
        <taxon>Eukaryota</taxon>
        <taxon>Metazoa</taxon>
        <taxon>Spiralia</taxon>
        <taxon>Lophotrochozoa</taxon>
        <taxon>Mollusca</taxon>
        <taxon>Gastropoda</taxon>
        <taxon>Heterobranchia</taxon>
        <taxon>Euthyneura</taxon>
        <taxon>Tectipleura</taxon>
        <taxon>Aplysiida</taxon>
        <taxon>Aplysioidea</taxon>
        <taxon>Aplysiidae</taxon>
        <taxon>Aplysia</taxon>
    </lineage>
</organism>
<keyword evidence="8" id="KW-1185">Reference proteome</keyword>
<comment type="subcellular location">
    <subcellularLocation>
        <location evidence="1">Nucleus</location>
    </subcellularLocation>
</comment>
<dbReference type="InterPro" id="IPR028156">
    <property type="entry name" value="RIP"/>
</dbReference>
<keyword evidence="5" id="KW-0539">Nucleus</keyword>
<keyword evidence="3" id="KW-0863">Zinc-finger</keyword>